<feature type="region of interest" description="Disordered" evidence="1">
    <location>
        <begin position="178"/>
        <end position="198"/>
    </location>
</feature>
<feature type="compositionally biased region" description="Gly residues" evidence="1">
    <location>
        <begin position="91"/>
        <end position="108"/>
    </location>
</feature>
<feature type="domain" description="LysM" evidence="2">
    <location>
        <begin position="2"/>
        <end position="47"/>
    </location>
</feature>
<reference evidence="3 4" key="1">
    <citation type="submission" date="2023-07" db="EMBL/GenBank/DDBJ databases">
        <title>Genomic Encyclopedia of Type Strains, Phase IV (KMG-IV): sequencing the most valuable type-strain genomes for metagenomic binning, comparative biology and taxonomic classification.</title>
        <authorList>
            <person name="Goeker M."/>
        </authorList>
    </citation>
    <scope>NUCLEOTIDE SEQUENCE [LARGE SCALE GENOMIC DNA]</scope>
    <source>
        <strain evidence="3 4">DSM 4006</strain>
    </source>
</reference>
<feature type="compositionally biased region" description="Low complexity" evidence="1">
    <location>
        <begin position="183"/>
        <end position="196"/>
    </location>
</feature>
<comment type="caution">
    <text evidence="3">The sequence shown here is derived from an EMBL/GenBank/DDBJ whole genome shotgun (WGS) entry which is preliminary data.</text>
</comment>
<protein>
    <submittedName>
        <fullName evidence="3">LysM repeat protein</fullName>
    </submittedName>
</protein>
<dbReference type="Gene3D" id="3.10.350.10">
    <property type="entry name" value="LysM domain"/>
    <property type="match status" value="2"/>
</dbReference>
<dbReference type="Pfam" id="PF01476">
    <property type="entry name" value="LysM"/>
    <property type="match status" value="2"/>
</dbReference>
<dbReference type="SMART" id="SM00257">
    <property type="entry name" value="LysM"/>
    <property type="match status" value="2"/>
</dbReference>
<sequence>MKKYIVREGDTMWTVSKATGVRLNLLMAANPQVRDPNELTPGSVLSIPELGKEATAGPAGDTTAGSPAAAVHPPVPVGRTETTGAAPGAPGAPGSGQPGGPAGAASGGVTGPETVPYFGFVWPHVVKRGETWERIARLYHVPVDTLKRMNTGHTEPLQPGDIVYVPGTAGQVPGLPGQSGGWQPEAAGHAAAGQPAGPIPAPLPQAAADTGGTPVSPNGYGPHTHVPYRPYHPQPMYFAPYGARGPWGYAPYGFGPGAYPAYPPAGYPAGYPGACPGGFPGGAPGGYAAVYPPHGVWQQSPGAGLPPEAGYRMWAASQYAPTAWMTDWDESSSESDWSSTFSVSRQDGSDGEPPYGPESP</sequence>
<organism evidence="3 4">
    <name type="scientific">Alicyclobacillus cycloheptanicus</name>
    <dbReference type="NCBI Taxonomy" id="1457"/>
    <lineage>
        <taxon>Bacteria</taxon>
        <taxon>Bacillati</taxon>
        <taxon>Bacillota</taxon>
        <taxon>Bacilli</taxon>
        <taxon>Bacillales</taxon>
        <taxon>Alicyclobacillaceae</taxon>
        <taxon>Alicyclobacillus</taxon>
    </lineage>
</organism>
<feature type="compositionally biased region" description="Low complexity" evidence="1">
    <location>
        <begin position="54"/>
        <end position="72"/>
    </location>
</feature>
<dbReference type="RefSeq" id="WP_274455271.1">
    <property type="nucleotide sequence ID" value="NZ_CP067097.1"/>
</dbReference>
<dbReference type="PANTHER" id="PTHR33734:SF22">
    <property type="entry name" value="MEMBRANE-BOUND LYTIC MUREIN TRANSGLYCOSYLASE D"/>
    <property type="match status" value="1"/>
</dbReference>
<dbReference type="PROSITE" id="PS51782">
    <property type="entry name" value="LYSM"/>
    <property type="match status" value="2"/>
</dbReference>
<name>A0ABT9XF99_9BACL</name>
<dbReference type="SUPFAM" id="SSF54106">
    <property type="entry name" value="LysM domain"/>
    <property type="match status" value="2"/>
</dbReference>
<gene>
    <name evidence="3" type="ORF">J2S03_000561</name>
</gene>
<feature type="domain" description="LysM" evidence="2">
    <location>
        <begin position="122"/>
        <end position="165"/>
    </location>
</feature>
<keyword evidence="4" id="KW-1185">Reference proteome</keyword>
<feature type="region of interest" description="Disordered" evidence="1">
    <location>
        <begin position="53"/>
        <end position="108"/>
    </location>
</feature>
<dbReference type="Proteomes" id="UP001232973">
    <property type="component" value="Unassembled WGS sequence"/>
</dbReference>
<dbReference type="EMBL" id="JAUSTP010000002">
    <property type="protein sequence ID" value="MDQ0188749.1"/>
    <property type="molecule type" value="Genomic_DNA"/>
</dbReference>
<dbReference type="InterPro" id="IPR036779">
    <property type="entry name" value="LysM_dom_sf"/>
</dbReference>
<dbReference type="InterPro" id="IPR018392">
    <property type="entry name" value="LysM"/>
</dbReference>
<proteinExistence type="predicted"/>
<accession>A0ABT9XF99</accession>
<evidence type="ECO:0000313" key="3">
    <source>
        <dbReference type="EMBL" id="MDQ0188749.1"/>
    </source>
</evidence>
<evidence type="ECO:0000256" key="1">
    <source>
        <dbReference type="SAM" id="MobiDB-lite"/>
    </source>
</evidence>
<feature type="region of interest" description="Disordered" evidence="1">
    <location>
        <begin position="327"/>
        <end position="360"/>
    </location>
</feature>
<dbReference type="PANTHER" id="PTHR33734">
    <property type="entry name" value="LYSM DOMAIN-CONTAINING GPI-ANCHORED PROTEIN 2"/>
    <property type="match status" value="1"/>
</dbReference>
<evidence type="ECO:0000313" key="4">
    <source>
        <dbReference type="Proteomes" id="UP001232973"/>
    </source>
</evidence>
<evidence type="ECO:0000259" key="2">
    <source>
        <dbReference type="PROSITE" id="PS51782"/>
    </source>
</evidence>
<dbReference type="CDD" id="cd00118">
    <property type="entry name" value="LysM"/>
    <property type="match status" value="2"/>
</dbReference>